<dbReference type="GO" id="GO:0005886">
    <property type="term" value="C:plasma membrane"/>
    <property type="evidence" value="ECO:0007669"/>
    <property type="project" value="TreeGrafter"/>
</dbReference>
<comment type="subcellular location">
    <subcellularLocation>
        <location evidence="1">Membrane</location>
        <topology evidence="1">Multi-pass membrane protein</topology>
    </subcellularLocation>
</comment>
<evidence type="ECO:0000256" key="5">
    <source>
        <dbReference type="ARBA" id="ARBA00022989"/>
    </source>
</evidence>
<comment type="caution">
    <text evidence="13">The sequence shown here is derived from an EMBL/GenBank/DDBJ whole genome shotgun (WGS) entry which is preliminary data.</text>
</comment>
<evidence type="ECO:0000256" key="6">
    <source>
        <dbReference type="ARBA" id="ARBA00023053"/>
    </source>
</evidence>
<evidence type="ECO:0000313" key="13">
    <source>
        <dbReference type="EMBL" id="CAF0724254.1"/>
    </source>
</evidence>
<accession>A0A813MPX6</accession>
<evidence type="ECO:0000256" key="3">
    <source>
        <dbReference type="ARBA" id="ARBA00022461"/>
    </source>
</evidence>
<dbReference type="PRINTS" id="PR01078">
    <property type="entry name" value="AMINACHANNEL"/>
</dbReference>
<keyword evidence="8 12" id="KW-0472">Membrane</keyword>
<dbReference type="Proteomes" id="UP000663879">
    <property type="component" value="Unassembled WGS sequence"/>
</dbReference>
<keyword evidence="6" id="KW-0915">Sodium</keyword>
<dbReference type="GO" id="GO:0015280">
    <property type="term" value="F:ligand-gated sodium channel activity"/>
    <property type="evidence" value="ECO:0007669"/>
    <property type="project" value="TreeGrafter"/>
</dbReference>
<dbReference type="EMBL" id="CAJNOC010000186">
    <property type="protein sequence ID" value="CAF0724254.1"/>
    <property type="molecule type" value="Genomic_DNA"/>
</dbReference>
<evidence type="ECO:0000256" key="1">
    <source>
        <dbReference type="ARBA" id="ARBA00004141"/>
    </source>
</evidence>
<dbReference type="InterPro" id="IPR001873">
    <property type="entry name" value="ENaC"/>
</dbReference>
<evidence type="ECO:0000256" key="7">
    <source>
        <dbReference type="ARBA" id="ARBA00023065"/>
    </source>
</evidence>
<evidence type="ECO:0000256" key="11">
    <source>
        <dbReference type="RuleBase" id="RU000679"/>
    </source>
</evidence>
<evidence type="ECO:0000313" key="14">
    <source>
        <dbReference type="Proteomes" id="UP000663879"/>
    </source>
</evidence>
<keyword evidence="9 11" id="KW-0739">Sodium transport</keyword>
<keyword evidence="14" id="KW-1185">Reference proteome</keyword>
<keyword evidence="5 12" id="KW-1133">Transmembrane helix</keyword>
<evidence type="ECO:0000256" key="4">
    <source>
        <dbReference type="ARBA" id="ARBA00022692"/>
    </source>
</evidence>
<organism evidence="13 14">
    <name type="scientific">Brachionus calyciflorus</name>
    <dbReference type="NCBI Taxonomy" id="104777"/>
    <lineage>
        <taxon>Eukaryota</taxon>
        <taxon>Metazoa</taxon>
        <taxon>Spiralia</taxon>
        <taxon>Gnathifera</taxon>
        <taxon>Rotifera</taxon>
        <taxon>Eurotatoria</taxon>
        <taxon>Monogononta</taxon>
        <taxon>Pseudotrocha</taxon>
        <taxon>Ploima</taxon>
        <taxon>Brachionidae</taxon>
        <taxon>Brachionus</taxon>
    </lineage>
</organism>
<keyword evidence="4 11" id="KW-0812">Transmembrane</keyword>
<sequence length="366" mass="41434">MKSLENRRFITLLDKLKDLFIEWCKSSTSHGIPNIARAENKIIALVWCLAFTISTGFCGFYILQTIIEVSKNPTMINYEIIEETPAVFPAISICNLNPFKTTNSNVYNTLLNVLLENNFKYTIHPNLASISASSLVKSYVFNLPDEVKKTFSYQYSELVYSCKFNGFLCSSQDFEWFYSFDYGNCYKFNPNGTKMVGKSGSQGGLRLEMYVGNSSDSEAYTIKTGLRFLIHNHTDFRSISNYGQDASAGFSTEVKINRNIHSKLGAPFSNCLEDVTSATKSKSDLMILMFDLLNLTIYTREMCLNVCYQIPLEESCNCSDASIPQIQANLSRCVSSTQIKCQEQFFQNFYSVSNSYCQDQCPKGIL</sequence>
<evidence type="ECO:0000256" key="12">
    <source>
        <dbReference type="SAM" id="Phobius"/>
    </source>
</evidence>
<keyword evidence="10 11" id="KW-0407">Ion channel</keyword>
<keyword evidence="2 11" id="KW-0813">Transport</keyword>
<reference evidence="13" key="1">
    <citation type="submission" date="2021-02" db="EMBL/GenBank/DDBJ databases">
        <authorList>
            <person name="Nowell W R."/>
        </authorList>
    </citation>
    <scope>NUCLEOTIDE SEQUENCE</scope>
    <source>
        <strain evidence="13">Ploen Becks lab</strain>
    </source>
</reference>
<dbReference type="PANTHER" id="PTHR11690:SF248">
    <property type="entry name" value="PICKPOCKET 17, ISOFORM A"/>
    <property type="match status" value="1"/>
</dbReference>
<evidence type="ECO:0000256" key="10">
    <source>
        <dbReference type="ARBA" id="ARBA00023303"/>
    </source>
</evidence>
<feature type="transmembrane region" description="Helical" evidence="12">
    <location>
        <begin position="42"/>
        <end position="63"/>
    </location>
</feature>
<comment type="similarity">
    <text evidence="11">Belongs to the amiloride-sensitive sodium channel (TC 1.A.6) family.</text>
</comment>
<proteinExistence type="inferred from homology"/>
<dbReference type="AlphaFoldDB" id="A0A813MPX6"/>
<gene>
    <name evidence="13" type="ORF">OXX778_LOCUS2402</name>
</gene>
<keyword evidence="7 11" id="KW-0406">Ion transport</keyword>
<evidence type="ECO:0000256" key="2">
    <source>
        <dbReference type="ARBA" id="ARBA00022448"/>
    </source>
</evidence>
<evidence type="ECO:0000256" key="8">
    <source>
        <dbReference type="ARBA" id="ARBA00023136"/>
    </source>
</evidence>
<dbReference type="Pfam" id="PF00858">
    <property type="entry name" value="ASC"/>
    <property type="match status" value="1"/>
</dbReference>
<protein>
    <submittedName>
        <fullName evidence="13">Uncharacterized protein</fullName>
    </submittedName>
</protein>
<keyword evidence="3 11" id="KW-0894">Sodium channel</keyword>
<dbReference type="Gene3D" id="2.60.470.10">
    <property type="entry name" value="Acid-sensing ion channels like domains"/>
    <property type="match status" value="1"/>
</dbReference>
<dbReference type="PANTHER" id="PTHR11690">
    <property type="entry name" value="AMILORIDE-SENSITIVE SODIUM CHANNEL-RELATED"/>
    <property type="match status" value="1"/>
</dbReference>
<dbReference type="OrthoDB" id="6021021at2759"/>
<name>A0A813MPX6_9BILA</name>
<evidence type="ECO:0000256" key="9">
    <source>
        <dbReference type="ARBA" id="ARBA00023201"/>
    </source>
</evidence>